<dbReference type="Pfam" id="PF01171">
    <property type="entry name" value="ATP_bind_3"/>
    <property type="match status" value="1"/>
</dbReference>
<dbReference type="HAMAP" id="MF_01161">
    <property type="entry name" value="tRNA_Ile_lys_synt"/>
    <property type="match status" value="1"/>
</dbReference>
<keyword evidence="6 8" id="KW-0067">ATP-binding</keyword>
<dbReference type="AlphaFoldDB" id="A0A5K7ZZA2"/>
<evidence type="ECO:0000256" key="5">
    <source>
        <dbReference type="ARBA" id="ARBA00022741"/>
    </source>
</evidence>
<dbReference type="KEGG" id="dov:DSCO28_60620"/>
<feature type="domain" description="Lysidine-tRNA(Ile) synthetase C-terminal" evidence="9">
    <location>
        <begin position="397"/>
        <end position="469"/>
    </location>
</feature>
<dbReference type="SUPFAM" id="SSF52402">
    <property type="entry name" value="Adenine nucleotide alpha hydrolases-like"/>
    <property type="match status" value="1"/>
</dbReference>
<gene>
    <name evidence="8 10" type="primary">tilS</name>
    <name evidence="10" type="ORF">DSCO28_60620</name>
</gene>
<keyword evidence="4 8" id="KW-0819">tRNA processing</keyword>
<dbReference type="Pfam" id="PF11734">
    <property type="entry name" value="TilS_C"/>
    <property type="match status" value="1"/>
</dbReference>
<organism evidence="10 11">
    <name type="scientific">Desulfosarcina ovata subsp. sediminis</name>
    <dbReference type="NCBI Taxonomy" id="885957"/>
    <lineage>
        <taxon>Bacteria</taxon>
        <taxon>Pseudomonadati</taxon>
        <taxon>Thermodesulfobacteriota</taxon>
        <taxon>Desulfobacteria</taxon>
        <taxon>Desulfobacterales</taxon>
        <taxon>Desulfosarcinaceae</taxon>
        <taxon>Desulfosarcina</taxon>
    </lineage>
</organism>
<dbReference type="CDD" id="cd01992">
    <property type="entry name" value="TilS_N"/>
    <property type="match status" value="1"/>
</dbReference>
<evidence type="ECO:0000256" key="8">
    <source>
        <dbReference type="HAMAP-Rule" id="MF_01161"/>
    </source>
</evidence>
<dbReference type="PANTHER" id="PTHR43033">
    <property type="entry name" value="TRNA(ILE)-LYSIDINE SYNTHASE-RELATED"/>
    <property type="match status" value="1"/>
</dbReference>
<evidence type="ECO:0000313" key="10">
    <source>
        <dbReference type="EMBL" id="BBO85496.1"/>
    </source>
</evidence>
<dbReference type="InterPro" id="IPR015262">
    <property type="entry name" value="tRNA_Ile_lys_synt_subst-bd"/>
</dbReference>
<keyword evidence="2 8" id="KW-0963">Cytoplasm</keyword>
<proteinExistence type="inferred from homology"/>
<evidence type="ECO:0000256" key="1">
    <source>
        <dbReference type="ARBA" id="ARBA00004496"/>
    </source>
</evidence>
<dbReference type="Proteomes" id="UP000425960">
    <property type="component" value="Chromosome"/>
</dbReference>
<protein>
    <recommendedName>
        <fullName evidence="8">tRNA(Ile)-lysidine synthase</fullName>
        <ecNumber evidence="8">6.3.4.19</ecNumber>
    </recommendedName>
    <alternativeName>
        <fullName evidence="8">tRNA(Ile)-2-lysyl-cytidine synthase</fullName>
    </alternativeName>
    <alternativeName>
        <fullName evidence="8">tRNA(Ile)-lysidine synthetase</fullName>
    </alternativeName>
</protein>
<dbReference type="NCBIfam" id="TIGR02433">
    <property type="entry name" value="lysidine_TilS_C"/>
    <property type="match status" value="1"/>
</dbReference>
<comment type="catalytic activity">
    <reaction evidence="7 8">
        <text>cytidine(34) in tRNA(Ile2) + L-lysine + ATP = lysidine(34) in tRNA(Ile2) + AMP + diphosphate + H(+)</text>
        <dbReference type="Rhea" id="RHEA:43744"/>
        <dbReference type="Rhea" id="RHEA-COMP:10625"/>
        <dbReference type="Rhea" id="RHEA-COMP:10670"/>
        <dbReference type="ChEBI" id="CHEBI:15378"/>
        <dbReference type="ChEBI" id="CHEBI:30616"/>
        <dbReference type="ChEBI" id="CHEBI:32551"/>
        <dbReference type="ChEBI" id="CHEBI:33019"/>
        <dbReference type="ChEBI" id="CHEBI:82748"/>
        <dbReference type="ChEBI" id="CHEBI:83665"/>
        <dbReference type="ChEBI" id="CHEBI:456215"/>
        <dbReference type="EC" id="6.3.4.19"/>
    </reaction>
</comment>
<dbReference type="Gene3D" id="1.20.59.20">
    <property type="match status" value="1"/>
</dbReference>
<dbReference type="SUPFAM" id="SSF56037">
    <property type="entry name" value="PheT/TilS domain"/>
    <property type="match status" value="1"/>
</dbReference>
<dbReference type="GO" id="GO:0006400">
    <property type="term" value="P:tRNA modification"/>
    <property type="evidence" value="ECO:0007669"/>
    <property type="project" value="UniProtKB-UniRule"/>
</dbReference>
<comment type="domain">
    <text evidence="8">The N-terminal region contains the highly conserved SGGXDS motif, predicted to be a P-loop motif involved in ATP binding.</text>
</comment>
<dbReference type="EMBL" id="AP021876">
    <property type="protein sequence ID" value="BBO85496.1"/>
    <property type="molecule type" value="Genomic_DNA"/>
</dbReference>
<reference evidence="10 11" key="1">
    <citation type="submission" date="2019-11" db="EMBL/GenBank/DDBJ databases">
        <title>Comparative genomics of hydrocarbon-degrading Desulfosarcina strains.</title>
        <authorList>
            <person name="Watanabe M."/>
            <person name="Kojima H."/>
            <person name="Fukui M."/>
        </authorList>
    </citation>
    <scope>NUCLEOTIDE SEQUENCE [LARGE SCALE GENOMIC DNA]</scope>
    <source>
        <strain evidence="10 11">28bB2T</strain>
    </source>
</reference>
<evidence type="ECO:0000259" key="9">
    <source>
        <dbReference type="SMART" id="SM00977"/>
    </source>
</evidence>
<dbReference type="EC" id="6.3.4.19" evidence="8"/>
<dbReference type="NCBIfam" id="TIGR02432">
    <property type="entry name" value="lysidine_TilS_N"/>
    <property type="match status" value="1"/>
</dbReference>
<feature type="binding site" evidence="8">
    <location>
        <begin position="25"/>
        <end position="30"/>
    </location>
    <ligand>
        <name>ATP</name>
        <dbReference type="ChEBI" id="CHEBI:30616"/>
    </ligand>
</feature>
<comment type="subcellular location">
    <subcellularLocation>
        <location evidence="1 8">Cytoplasm</location>
    </subcellularLocation>
</comment>
<keyword evidence="3 8" id="KW-0436">Ligase</keyword>
<dbReference type="GO" id="GO:0005524">
    <property type="term" value="F:ATP binding"/>
    <property type="evidence" value="ECO:0007669"/>
    <property type="project" value="UniProtKB-UniRule"/>
</dbReference>
<accession>A0A5K7ZZA2</accession>
<evidence type="ECO:0000256" key="4">
    <source>
        <dbReference type="ARBA" id="ARBA00022694"/>
    </source>
</evidence>
<keyword evidence="5 8" id="KW-0547">Nucleotide-binding</keyword>
<dbReference type="InterPro" id="IPR012795">
    <property type="entry name" value="tRNA_Ile_lys_synt_N"/>
</dbReference>
<evidence type="ECO:0000256" key="7">
    <source>
        <dbReference type="ARBA" id="ARBA00048539"/>
    </source>
</evidence>
<dbReference type="InterPro" id="IPR014729">
    <property type="entry name" value="Rossmann-like_a/b/a_fold"/>
</dbReference>
<dbReference type="GO" id="GO:0032267">
    <property type="term" value="F:tRNA(Ile)-lysidine synthase activity"/>
    <property type="evidence" value="ECO:0007669"/>
    <property type="project" value="UniProtKB-EC"/>
</dbReference>
<dbReference type="InterPro" id="IPR012094">
    <property type="entry name" value="tRNA_Ile_lys_synt"/>
</dbReference>
<dbReference type="SUPFAM" id="SSF82829">
    <property type="entry name" value="MesJ substrate recognition domain-like"/>
    <property type="match status" value="1"/>
</dbReference>
<evidence type="ECO:0000256" key="3">
    <source>
        <dbReference type="ARBA" id="ARBA00022598"/>
    </source>
</evidence>
<sequence>MATVRQTLARHQMINAGDRILVGVSGGPDSMVLLHLLHHLAPSLDIHLGVAHLNHCLRGLAADADAALVRRASSALNHPCHEGRAHVSRVKQGLHLSPEEAARRVRYAFFNKTMRDGGYNKLALGHHLDDNAEQMLLALLRGSGPRGLSGIAPVRDRRIIRPLINVRRKMIEDYIATSEIACASDESNTDLRFLRNRIRHRLLPLLADEYNPRIHHHLSRLANIMRCEEAWTEALTDAPYAAAMVKRDNNHLVLCVKRLHRAHPALARRLVRRALEVLCGTLRRITFAHVIAVLRLLAESADGKEVHLPGGVRVRRNGDRLDLQRCSVHRRWRTDGPATIPQGLPMRIDAPFPETIQMASLGFGLRFSTCRADALPDWKTVGPHQAFFDLKRISAPLNLRLVRPGDRFTPLGVSGSQKLKKFFIDHHVPKNDRAIAPVLTDSNRIIWLVGRRMDDSVKVTHATTCVLVVEFFLIDTR</sequence>
<dbReference type="PANTHER" id="PTHR43033:SF1">
    <property type="entry name" value="TRNA(ILE)-LYSIDINE SYNTHASE-RELATED"/>
    <property type="match status" value="1"/>
</dbReference>
<comment type="function">
    <text evidence="8">Ligates lysine onto the cytidine present at position 34 of the AUA codon-specific tRNA(Ile) that contains the anticodon CAU, in an ATP-dependent manner. Cytidine is converted to lysidine, thus changing the amino acid specificity of the tRNA from methionine to isoleucine.</text>
</comment>
<dbReference type="InterPro" id="IPR012796">
    <property type="entry name" value="Lysidine-tRNA-synth_C"/>
</dbReference>
<evidence type="ECO:0000256" key="2">
    <source>
        <dbReference type="ARBA" id="ARBA00022490"/>
    </source>
</evidence>
<dbReference type="GO" id="GO:0005737">
    <property type="term" value="C:cytoplasm"/>
    <property type="evidence" value="ECO:0007669"/>
    <property type="project" value="UniProtKB-SubCell"/>
</dbReference>
<dbReference type="Pfam" id="PF09179">
    <property type="entry name" value="TilS"/>
    <property type="match status" value="1"/>
</dbReference>
<dbReference type="SMART" id="SM00977">
    <property type="entry name" value="TilS_C"/>
    <property type="match status" value="1"/>
</dbReference>
<evidence type="ECO:0000313" key="11">
    <source>
        <dbReference type="Proteomes" id="UP000425960"/>
    </source>
</evidence>
<name>A0A5K7ZZA2_9BACT</name>
<dbReference type="InterPro" id="IPR011063">
    <property type="entry name" value="TilS/TtcA_N"/>
</dbReference>
<comment type="similarity">
    <text evidence="8">Belongs to the tRNA(Ile)-lysidine synthase family.</text>
</comment>
<dbReference type="Gene3D" id="3.40.50.620">
    <property type="entry name" value="HUPs"/>
    <property type="match status" value="1"/>
</dbReference>
<evidence type="ECO:0000256" key="6">
    <source>
        <dbReference type="ARBA" id="ARBA00022840"/>
    </source>
</evidence>